<organism evidence="3 4">
    <name type="scientific">Nocardia uniformis</name>
    <dbReference type="NCBI Taxonomy" id="53432"/>
    <lineage>
        <taxon>Bacteria</taxon>
        <taxon>Bacillati</taxon>
        <taxon>Actinomycetota</taxon>
        <taxon>Actinomycetes</taxon>
        <taxon>Mycobacteriales</taxon>
        <taxon>Nocardiaceae</taxon>
        <taxon>Nocardia</taxon>
    </lineage>
</organism>
<dbReference type="Proteomes" id="UP000586827">
    <property type="component" value="Unassembled WGS sequence"/>
</dbReference>
<proteinExistence type="predicted"/>
<gene>
    <name evidence="3" type="ORF">HLB23_03750</name>
</gene>
<dbReference type="InterPro" id="IPR007278">
    <property type="entry name" value="DUF397"/>
</dbReference>
<evidence type="ECO:0000313" key="4">
    <source>
        <dbReference type="Proteomes" id="UP000586827"/>
    </source>
</evidence>
<evidence type="ECO:0000259" key="2">
    <source>
        <dbReference type="Pfam" id="PF04149"/>
    </source>
</evidence>
<feature type="region of interest" description="Disordered" evidence="1">
    <location>
        <begin position="1"/>
        <end position="22"/>
    </location>
</feature>
<protein>
    <submittedName>
        <fullName evidence="3">DUF397 domain-containing protein</fullName>
    </submittedName>
</protein>
<accession>A0A849BY04</accession>
<dbReference type="EMBL" id="JABELX010000001">
    <property type="protein sequence ID" value="NNH68995.1"/>
    <property type="molecule type" value="Genomic_DNA"/>
</dbReference>
<feature type="domain" description="DUF397" evidence="2">
    <location>
        <begin position="19"/>
        <end position="75"/>
    </location>
</feature>
<feature type="compositionally biased region" description="Basic and acidic residues" evidence="1">
    <location>
        <begin position="9"/>
        <end position="18"/>
    </location>
</feature>
<dbReference type="Pfam" id="PF04149">
    <property type="entry name" value="DUF397"/>
    <property type="match status" value="1"/>
</dbReference>
<name>A0A849BY04_9NOCA</name>
<sequence>MNKMASRTMTERRPRDGYVKSSFSEGGGQCVLVRRQADDPNIFLRDSKYERNPRNRPEDEPIIEMPATAWATFAALVLNPTDQLVVAAPEVEFTPEGGGVVLRGNDGATLIFTTDEWEAFRAGLAAGEFERRAEAA</sequence>
<comment type="caution">
    <text evidence="3">The sequence shown here is derived from an EMBL/GenBank/DDBJ whole genome shotgun (WGS) entry which is preliminary data.</text>
</comment>
<evidence type="ECO:0000256" key="1">
    <source>
        <dbReference type="SAM" id="MobiDB-lite"/>
    </source>
</evidence>
<keyword evidence="4" id="KW-1185">Reference proteome</keyword>
<dbReference type="AlphaFoldDB" id="A0A849BY04"/>
<reference evidence="3 4" key="1">
    <citation type="submission" date="2020-05" db="EMBL/GenBank/DDBJ databases">
        <title>MicrobeNet Type strains.</title>
        <authorList>
            <person name="Nicholson A.C."/>
        </authorList>
    </citation>
    <scope>NUCLEOTIDE SEQUENCE [LARGE SCALE GENOMIC DNA]</scope>
    <source>
        <strain evidence="3 4">JCM 3224</strain>
    </source>
</reference>
<evidence type="ECO:0000313" key="3">
    <source>
        <dbReference type="EMBL" id="NNH68995.1"/>
    </source>
</evidence>